<keyword evidence="3" id="KW-1185">Reference proteome</keyword>
<organism evidence="2 3">
    <name type="scientific">Candidatus Clostridium eludens</name>
    <dbReference type="NCBI Taxonomy" id="3381663"/>
    <lineage>
        <taxon>Bacteria</taxon>
        <taxon>Bacillati</taxon>
        <taxon>Bacillota</taxon>
        <taxon>Clostridia</taxon>
        <taxon>Eubacteriales</taxon>
        <taxon>Clostridiaceae</taxon>
        <taxon>Clostridium</taxon>
    </lineage>
</organism>
<protein>
    <recommendedName>
        <fullName evidence="4">Phosphatidate cytidylyltransferase</fullName>
    </recommendedName>
</protein>
<comment type="caution">
    <text evidence="2">The sequence shown here is derived from an EMBL/GenBank/DDBJ whole genome shotgun (WGS) entry which is preliminary data.</text>
</comment>
<reference evidence="2 3" key="1">
    <citation type="submission" date="2024-11" db="EMBL/GenBank/DDBJ databases">
        <authorList>
            <person name="Heng Y.C."/>
            <person name="Lim A.C.H."/>
            <person name="Lee J.K.Y."/>
            <person name="Kittelmann S."/>
        </authorList>
    </citation>
    <scope>NUCLEOTIDE SEQUENCE [LARGE SCALE GENOMIC DNA]</scope>
    <source>
        <strain evidence="2 3">WILCCON 0269</strain>
    </source>
</reference>
<name>A0ABW8SG91_9CLOT</name>
<dbReference type="Proteomes" id="UP001623660">
    <property type="component" value="Unassembled WGS sequence"/>
</dbReference>
<keyword evidence="1" id="KW-0472">Membrane</keyword>
<feature type="transmembrane region" description="Helical" evidence="1">
    <location>
        <begin position="85"/>
        <end position="107"/>
    </location>
</feature>
<feature type="transmembrane region" description="Helical" evidence="1">
    <location>
        <begin position="7"/>
        <end position="25"/>
    </location>
</feature>
<evidence type="ECO:0008006" key="4">
    <source>
        <dbReference type="Google" id="ProtNLM"/>
    </source>
</evidence>
<evidence type="ECO:0000256" key="1">
    <source>
        <dbReference type="SAM" id="Phobius"/>
    </source>
</evidence>
<feature type="transmembrane region" description="Helical" evidence="1">
    <location>
        <begin position="60"/>
        <end position="79"/>
    </location>
</feature>
<evidence type="ECO:0000313" key="3">
    <source>
        <dbReference type="Proteomes" id="UP001623660"/>
    </source>
</evidence>
<evidence type="ECO:0000313" key="2">
    <source>
        <dbReference type="EMBL" id="MFL0194732.1"/>
    </source>
</evidence>
<feature type="transmembrane region" description="Helical" evidence="1">
    <location>
        <begin position="119"/>
        <end position="140"/>
    </location>
</feature>
<sequence length="143" mass="16359">MNNKSLNFNIKVLLFTAVLVTAYFYIDKLEIIALLPLALCIYDGYYIFSKVKNRDGLKVSFFITTALALIFMIHTVVTYGTSNPVPIVIIFIMTNVFFIYNLILYFYKKHSKISLICIFLGWIICDSTPILMLFILSAGLSSR</sequence>
<feature type="transmembrane region" description="Helical" evidence="1">
    <location>
        <begin position="31"/>
        <end position="48"/>
    </location>
</feature>
<gene>
    <name evidence="2" type="ORF">ACJDU8_03965</name>
</gene>
<dbReference type="EMBL" id="JBJHZX010000004">
    <property type="protein sequence ID" value="MFL0194732.1"/>
    <property type="molecule type" value="Genomic_DNA"/>
</dbReference>
<proteinExistence type="predicted"/>
<dbReference type="RefSeq" id="WP_406790855.1">
    <property type="nucleotide sequence ID" value="NZ_JBJHZX010000004.1"/>
</dbReference>
<keyword evidence="1" id="KW-1133">Transmembrane helix</keyword>
<accession>A0ABW8SG91</accession>
<keyword evidence="1" id="KW-0812">Transmembrane</keyword>